<evidence type="ECO:0000256" key="3">
    <source>
        <dbReference type="ARBA" id="ARBA00022741"/>
    </source>
</evidence>
<dbReference type="Pfam" id="PF00005">
    <property type="entry name" value="ABC_tran"/>
    <property type="match status" value="1"/>
</dbReference>
<dbReference type="AlphaFoldDB" id="A0A140LAG9"/>
<evidence type="ECO:0000313" key="7">
    <source>
        <dbReference type="Proteomes" id="UP000070427"/>
    </source>
</evidence>
<sequence length="324" mass="36633">MKEQVVIEVQDLVKWYPVKVGILQKVAGYVKAVDGVSFSIKRSETLGLVGESGCGKTTTARCMLRLTEPTKGRIFFEGKDIMKFDRESMRKLRPRMQVIFQDPYSSLNPRLTVKEIIGEALTFHGIARGRELEDRVGELLKMVGLSPQHIKRFPHEFSGGQRQRIGIARALATNPDLIVCDEPVSALDVSIQSQILNLLEDLQERLGVSYLFIAHGLNVVKHISHRVGVMYLGKLVEIADSEEIYKNPLHPYTQALISAIPIPDPKRKREKILLEGDVPSPINPPEGCRFWTRCRYVMDICRHEEPELLESAPGHKVACHLYKC</sequence>
<dbReference type="PANTHER" id="PTHR43776:SF8">
    <property type="entry name" value="ABC TRANSPORTER, ATP-BINDING PROTEIN"/>
    <property type="match status" value="1"/>
</dbReference>
<dbReference type="InterPro" id="IPR027417">
    <property type="entry name" value="P-loop_NTPase"/>
</dbReference>
<keyword evidence="7" id="KW-1185">Reference proteome</keyword>
<dbReference type="InterPro" id="IPR050319">
    <property type="entry name" value="ABC_transp_ATP-bind"/>
</dbReference>
<dbReference type="Gene3D" id="3.40.50.300">
    <property type="entry name" value="P-loop containing nucleotide triphosphate hydrolases"/>
    <property type="match status" value="1"/>
</dbReference>
<evidence type="ECO:0000256" key="1">
    <source>
        <dbReference type="ARBA" id="ARBA00005417"/>
    </source>
</evidence>
<comment type="caution">
    <text evidence="6">The sequence shown here is derived from an EMBL/GenBank/DDBJ whole genome shotgun (WGS) entry which is preliminary data.</text>
</comment>
<dbReference type="PATRIC" id="fig|520764.3.peg.1133"/>
<dbReference type="OrthoDB" id="41661at2"/>
<accession>A0A140LAG9</accession>
<keyword evidence="2" id="KW-0813">Transport</keyword>
<feature type="domain" description="ABC transporter" evidence="5">
    <location>
        <begin position="7"/>
        <end position="257"/>
    </location>
</feature>
<dbReference type="GO" id="GO:0005524">
    <property type="term" value="F:ATP binding"/>
    <property type="evidence" value="ECO:0007669"/>
    <property type="project" value="UniProtKB-KW"/>
</dbReference>
<dbReference type="PANTHER" id="PTHR43776">
    <property type="entry name" value="TRANSPORT ATP-BINDING PROTEIN"/>
    <property type="match status" value="1"/>
</dbReference>
<dbReference type="PROSITE" id="PS50893">
    <property type="entry name" value="ABC_TRANSPORTER_2"/>
    <property type="match status" value="1"/>
</dbReference>
<dbReference type="GO" id="GO:0016887">
    <property type="term" value="F:ATP hydrolysis activity"/>
    <property type="evidence" value="ECO:0007669"/>
    <property type="project" value="InterPro"/>
</dbReference>
<evidence type="ECO:0000256" key="2">
    <source>
        <dbReference type="ARBA" id="ARBA00022448"/>
    </source>
</evidence>
<organism evidence="6 7">
    <name type="scientific">Fervidicola ferrireducens</name>
    <dbReference type="NCBI Taxonomy" id="520764"/>
    <lineage>
        <taxon>Bacteria</taxon>
        <taxon>Bacillati</taxon>
        <taxon>Bacillota</taxon>
        <taxon>Clostridia</taxon>
        <taxon>Thermosediminibacterales</taxon>
        <taxon>Thermosediminibacteraceae</taxon>
        <taxon>Fervidicola</taxon>
    </lineage>
</organism>
<dbReference type="Proteomes" id="UP000070427">
    <property type="component" value="Unassembled WGS sequence"/>
</dbReference>
<keyword evidence="3" id="KW-0547">Nucleotide-binding</keyword>
<keyword evidence="4 6" id="KW-0067">ATP-binding</keyword>
<name>A0A140LAG9_9FIRM</name>
<protein>
    <submittedName>
        <fullName evidence="6">Oligopeptide transport ATP-binding protein OppF</fullName>
    </submittedName>
</protein>
<dbReference type="PROSITE" id="PS00211">
    <property type="entry name" value="ABC_TRANSPORTER_1"/>
    <property type="match status" value="1"/>
</dbReference>
<dbReference type="SMART" id="SM00382">
    <property type="entry name" value="AAA"/>
    <property type="match status" value="1"/>
</dbReference>
<evidence type="ECO:0000256" key="4">
    <source>
        <dbReference type="ARBA" id="ARBA00022840"/>
    </source>
</evidence>
<dbReference type="FunFam" id="3.40.50.300:FF:000016">
    <property type="entry name" value="Oligopeptide ABC transporter ATP-binding component"/>
    <property type="match status" value="1"/>
</dbReference>
<dbReference type="CDD" id="cd03257">
    <property type="entry name" value="ABC_NikE_OppD_transporters"/>
    <property type="match status" value="1"/>
</dbReference>
<dbReference type="Pfam" id="PF08352">
    <property type="entry name" value="oligo_HPY"/>
    <property type="match status" value="1"/>
</dbReference>
<reference evidence="6 7" key="1">
    <citation type="submission" date="2015-12" db="EMBL/GenBank/DDBJ databases">
        <title>Draft genome sequnece of Fervidicola ferrireducens strain Y170.</title>
        <authorList>
            <person name="Patel B.K."/>
        </authorList>
    </citation>
    <scope>NUCLEOTIDE SEQUENCE [LARGE SCALE GENOMIC DNA]</scope>
    <source>
        <strain evidence="6 7">Y170</strain>
    </source>
</reference>
<dbReference type="NCBIfam" id="NF008453">
    <property type="entry name" value="PRK11308.1"/>
    <property type="match status" value="1"/>
</dbReference>
<dbReference type="InterPro" id="IPR017871">
    <property type="entry name" value="ABC_transporter-like_CS"/>
</dbReference>
<dbReference type="InterPro" id="IPR013563">
    <property type="entry name" value="Oligopep_ABC_C"/>
</dbReference>
<evidence type="ECO:0000313" key="6">
    <source>
        <dbReference type="EMBL" id="KXG77544.1"/>
    </source>
</evidence>
<dbReference type="GO" id="GO:0055085">
    <property type="term" value="P:transmembrane transport"/>
    <property type="evidence" value="ECO:0007669"/>
    <property type="project" value="UniProtKB-ARBA"/>
</dbReference>
<proteinExistence type="inferred from homology"/>
<dbReference type="NCBIfam" id="TIGR01727">
    <property type="entry name" value="oligo_HPY"/>
    <property type="match status" value="1"/>
</dbReference>
<dbReference type="InterPro" id="IPR003439">
    <property type="entry name" value="ABC_transporter-like_ATP-bd"/>
</dbReference>
<dbReference type="FunCoup" id="A0A140LAG9">
    <property type="interactions" value="159"/>
</dbReference>
<dbReference type="InterPro" id="IPR003593">
    <property type="entry name" value="AAA+_ATPase"/>
</dbReference>
<evidence type="ECO:0000259" key="5">
    <source>
        <dbReference type="PROSITE" id="PS50893"/>
    </source>
</evidence>
<dbReference type="GO" id="GO:0015833">
    <property type="term" value="P:peptide transport"/>
    <property type="evidence" value="ECO:0007669"/>
    <property type="project" value="InterPro"/>
</dbReference>
<dbReference type="InParanoid" id="A0A140LAG9"/>
<dbReference type="EMBL" id="LOED01000010">
    <property type="protein sequence ID" value="KXG77544.1"/>
    <property type="molecule type" value="Genomic_DNA"/>
</dbReference>
<gene>
    <name evidence="6" type="primary">oppF_2</name>
    <name evidence="6" type="ORF">AN618_10960</name>
</gene>
<comment type="similarity">
    <text evidence="1">Belongs to the ABC transporter superfamily.</text>
</comment>
<dbReference type="SUPFAM" id="SSF52540">
    <property type="entry name" value="P-loop containing nucleoside triphosphate hydrolases"/>
    <property type="match status" value="1"/>
</dbReference>
<dbReference type="STRING" id="520764.AN618_10960"/>
<dbReference type="RefSeq" id="WP_066352974.1">
    <property type="nucleotide sequence ID" value="NZ_LOED01000010.1"/>
</dbReference>